<feature type="non-terminal residue" evidence="1">
    <location>
        <position position="1"/>
    </location>
</feature>
<dbReference type="EMBL" id="JACGCM010001150">
    <property type="protein sequence ID" value="KAF6160865.1"/>
    <property type="molecule type" value="Genomic_DNA"/>
</dbReference>
<accession>A0A7J7N103</accession>
<sequence length="83" mass="9392">HTGRPLPLTCTPITFGSWMGGDRDGNPNVTAKVTRDVSLLSRWMAIDLYIREVDSLRFELSMNRCSDTFSRLAHKLQKKGLLV</sequence>
<name>A0A7J7N103_9MAGN</name>
<evidence type="ECO:0000313" key="1">
    <source>
        <dbReference type="EMBL" id="KAF6160865.1"/>
    </source>
</evidence>
<reference evidence="1 2" key="1">
    <citation type="journal article" date="2020" name="IScience">
        <title>Genome Sequencing of the Endangered Kingdonia uniflora (Circaeasteraceae, Ranunculales) Reveals Potential Mechanisms of Evolutionary Specialization.</title>
        <authorList>
            <person name="Sun Y."/>
            <person name="Deng T."/>
            <person name="Zhang A."/>
            <person name="Moore M.J."/>
            <person name="Landis J.B."/>
            <person name="Lin N."/>
            <person name="Zhang H."/>
            <person name="Zhang X."/>
            <person name="Huang J."/>
            <person name="Zhang X."/>
            <person name="Sun H."/>
            <person name="Wang H."/>
        </authorList>
    </citation>
    <scope>NUCLEOTIDE SEQUENCE [LARGE SCALE GENOMIC DNA]</scope>
    <source>
        <strain evidence="1">TB1705</strain>
        <tissue evidence="1">Leaf</tissue>
    </source>
</reference>
<dbReference type="Proteomes" id="UP000541444">
    <property type="component" value="Unassembled WGS sequence"/>
</dbReference>
<gene>
    <name evidence="1" type="ORF">GIB67_041919</name>
</gene>
<dbReference type="InterPro" id="IPR015813">
    <property type="entry name" value="Pyrv/PenolPyrv_kinase-like_dom"/>
</dbReference>
<organism evidence="1 2">
    <name type="scientific">Kingdonia uniflora</name>
    <dbReference type="NCBI Taxonomy" id="39325"/>
    <lineage>
        <taxon>Eukaryota</taxon>
        <taxon>Viridiplantae</taxon>
        <taxon>Streptophyta</taxon>
        <taxon>Embryophyta</taxon>
        <taxon>Tracheophyta</taxon>
        <taxon>Spermatophyta</taxon>
        <taxon>Magnoliopsida</taxon>
        <taxon>Ranunculales</taxon>
        <taxon>Circaeasteraceae</taxon>
        <taxon>Kingdonia</taxon>
    </lineage>
</organism>
<dbReference type="PANTHER" id="PTHR30523:SF6">
    <property type="entry name" value="PHOSPHOENOLPYRUVATE CARBOXYLASE"/>
    <property type="match status" value="1"/>
</dbReference>
<protein>
    <recommendedName>
        <fullName evidence="3">Phosphoenolpyruvate carboxylase</fullName>
    </recommendedName>
</protein>
<dbReference type="GO" id="GO:0005829">
    <property type="term" value="C:cytosol"/>
    <property type="evidence" value="ECO:0007669"/>
    <property type="project" value="TreeGrafter"/>
</dbReference>
<comment type="caution">
    <text evidence="1">The sequence shown here is derived from an EMBL/GenBank/DDBJ whole genome shotgun (WGS) entry which is preliminary data.</text>
</comment>
<dbReference type="OrthoDB" id="1678466at2759"/>
<dbReference type="InterPro" id="IPR021135">
    <property type="entry name" value="PEP_COase"/>
</dbReference>
<keyword evidence="2" id="KW-1185">Reference proteome</keyword>
<dbReference type="AlphaFoldDB" id="A0A7J7N103"/>
<dbReference type="GO" id="GO:0015977">
    <property type="term" value="P:carbon fixation"/>
    <property type="evidence" value="ECO:0007669"/>
    <property type="project" value="InterPro"/>
</dbReference>
<proteinExistence type="predicted"/>
<evidence type="ECO:0000313" key="2">
    <source>
        <dbReference type="Proteomes" id="UP000541444"/>
    </source>
</evidence>
<dbReference type="GO" id="GO:0006099">
    <property type="term" value="P:tricarboxylic acid cycle"/>
    <property type="evidence" value="ECO:0007669"/>
    <property type="project" value="InterPro"/>
</dbReference>
<dbReference type="SUPFAM" id="SSF51621">
    <property type="entry name" value="Phosphoenolpyruvate/pyruvate domain"/>
    <property type="match status" value="1"/>
</dbReference>
<dbReference type="Pfam" id="PF00311">
    <property type="entry name" value="PEPcase"/>
    <property type="match status" value="1"/>
</dbReference>
<evidence type="ECO:0008006" key="3">
    <source>
        <dbReference type="Google" id="ProtNLM"/>
    </source>
</evidence>
<dbReference type="GO" id="GO:0008964">
    <property type="term" value="F:phosphoenolpyruvate carboxylase activity"/>
    <property type="evidence" value="ECO:0007669"/>
    <property type="project" value="InterPro"/>
</dbReference>
<dbReference type="PANTHER" id="PTHR30523">
    <property type="entry name" value="PHOSPHOENOLPYRUVATE CARBOXYLASE"/>
    <property type="match status" value="1"/>
</dbReference>
<dbReference type="Gene3D" id="1.20.1440.90">
    <property type="entry name" value="Phosphoenolpyruvate/pyruvate domain"/>
    <property type="match status" value="1"/>
</dbReference>